<reference evidence="3" key="2">
    <citation type="submission" date="2023-01" db="EMBL/GenBank/DDBJ databases">
        <authorList>
            <person name="Petersen C."/>
        </authorList>
    </citation>
    <scope>NUCLEOTIDE SEQUENCE</scope>
    <source>
        <strain evidence="3">IBT 15450</strain>
    </source>
</reference>
<dbReference type="PANTHER" id="PTHR11559">
    <property type="entry name" value="CARBOXYLESTERASE"/>
    <property type="match status" value="1"/>
</dbReference>
<dbReference type="SUPFAM" id="SSF53474">
    <property type="entry name" value="alpha/beta-Hydrolases"/>
    <property type="match status" value="1"/>
</dbReference>
<dbReference type="InterPro" id="IPR029058">
    <property type="entry name" value="AB_hydrolase_fold"/>
</dbReference>
<evidence type="ECO:0000313" key="4">
    <source>
        <dbReference type="Proteomes" id="UP001219568"/>
    </source>
</evidence>
<proteinExistence type="predicted"/>
<comment type="caution">
    <text evidence="3">The sequence shown here is derived from an EMBL/GenBank/DDBJ whole genome shotgun (WGS) entry which is preliminary data.</text>
</comment>
<evidence type="ECO:0000259" key="2">
    <source>
        <dbReference type="Pfam" id="PF00135"/>
    </source>
</evidence>
<dbReference type="Pfam" id="PF00135">
    <property type="entry name" value="COesterase"/>
    <property type="match status" value="1"/>
</dbReference>
<accession>A0AAD6IBM0</accession>
<dbReference type="EMBL" id="JAQJZL010000005">
    <property type="protein sequence ID" value="KAJ6041607.1"/>
    <property type="molecule type" value="Genomic_DNA"/>
</dbReference>
<dbReference type="AlphaFoldDB" id="A0AAD6IBM0"/>
<evidence type="ECO:0000313" key="3">
    <source>
        <dbReference type="EMBL" id="KAJ6041607.1"/>
    </source>
</evidence>
<organism evidence="3 4">
    <name type="scientific">Penicillium canescens</name>
    <dbReference type="NCBI Taxonomy" id="5083"/>
    <lineage>
        <taxon>Eukaryota</taxon>
        <taxon>Fungi</taxon>
        <taxon>Dikarya</taxon>
        <taxon>Ascomycota</taxon>
        <taxon>Pezizomycotina</taxon>
        <taxon>Eurotiomycetes</taxon>
        <taxon>Eurotiomycetidae</taxon>
        <taxon>Eurotiales</taxon>
        <taxon>Aspergillaceae</taxon>
        <taxon>Penicillium</taxon>
    </lineage>
</organism>
<dbReference type="InterPro" id="IPR050309">
    <property type="entry name" value="Type-B_Carboxylest/Lipase"/>
</dbReference>
<dbReference type="GO" id="GO:0017000">
    <property type="term" value="P:antibiotic biosynthetic process"/>
    <property type="evidence" value="ECO:0007669"/>
    <property type="project" value="UniProtKB-ARBA"/>
</dbReference>
<protein>
    <submittedName>
        <fullName evidence="3">Carboxylesterase family protein</fullName>
    </submittedName>
</protein>
<feature type="chain" id="PRO_5042083075" evidence="1">
    <location>
        <begin position="23"/>
        <end position="134"/>
    </location>
</feature>
<reference evidence="3" key="1">
    <citation type="journal article" date="2023" name="IMA Fungus">
        <title>Comparative genomic study of the Penicillium genus elucidates a diverse pangenome and 15 lateral gene transfer events.</title>
        <authorList>
            <person name="Petersen C."/>
            <person name="Sorensen T."/>
            <person name="Nielsen M.R."/>
            <person name="Sondergaard T.E."/>
            <person name="Sorensen J.L."/>
            <person name="Fitzpatrick D.A."/>
            <person name="Frisvad J.C."/>
            <person name="Nielsen K.L."/>
        </authorList>
    </citation>
    <scope>NUCLEOTIDE SEQUENCE</scope>
    <source>
        <strain evidence="3">IBT 15450</strain>
    </source>
</reference>
<feature type="domain" description="Carboxylesterase type B" evidence="2">
    <location>
        <begin position="42"/>
        <end position="127"/>
    </location>
</feature>
<dbReference type="InterPro" id="IPR019819">
    <property type="entry name" value="Carboxylesterase_B_CS"/>
</dbReference>
<dbReference type="Proteomes" id="UP001219568">
    <property type="component" value="Unassembled WGS sequence"/>
</dbReference>
<dbReference type="GO" id="GO:0072330">
    <property type="term" value="P:monocarboxylic acid biosynthetic process"/>
    <property type="evidence" value="ECO:0007669"/>
    <property type="project" value="UniProtKB-ARBA"/>
</dbReference>
<gene>
    <name evidence="3" type="ORF">N7460_006997</name>
</gene>
<evidence type="ECO:0000256" key="1">
    <source>
        <dbReference type="SAM" id="SignalP"/>
    </source>
</evidence>
<keyword evidence="1" id="KW-0732">Signal</keyword>
<name>A0AAD6IBM0_PENCN</name>
<dbReference type="Gene3D" id="3.40.50.1820">
    <property type="entry name" value="alpha/beta hydrolase"/>
    <property type="match status" value="1"/>
</dbReference>
<keyword evidence="4" id="KW-1185">Reference proteome</keyword>
<feature type="signal peptide" evidence="1">
    <location>
        <begin position="1"/>
        <end position="22"/>
    </location>
</feature>
<dbReference type="PROSITE" id="PS00941">
    <property type="entry name" value="CARBOXYLESTERASE_B_2"/>
    <property type="match status" value="1"/>
</dbReference>
<sequence>MRVPEPLLLTTASAILAGMANAGLTVDLGYSTYEGYYDSIYELNVWKSIRYAAPPIGNLGWQAPAPPVQNNTHITQAVQQPPMCPQSGAAKTPAVYGFNSGAGDEDCLFLNLYAPPGAQDLPVFLWIRMVHAIL</sequence>
<dbReference type="InterPro" id="IPR002018">
    <property type="entry name" value="CarbesteraseB"/>
</dbReference>